<reference evidence="1 2" key="1">
    <citation type="submission" date="2016-07" db="EMBL/GenBank/DDBJ databases">
        <title>Genome sequencing of Vibrio scophthalmi strain VS-05, an isolated from Paralichthys olivaceus.</title>
        <authorList>
            <person name="Han H.-J."/>
        </authorList>
    </citation>
    <scope>NUCLEOTIDE SEQUENCE [LARGE SCALE GENOMIC DNA]</scope>
    <source>
        <strain evidence="1 2">VS-05</strain>
        <plasmid evidence="2">pvs127</plasmid>
    </source>
</reference>
<name>A0A1C7FJD9_9VIBR</name>
<gene>
    <name evidence="1" type="ORF">VSVS05_04399</name>
</gene>
<keyword evidence="1" id="KW-0614">Plasmid</keyword>
<organism evidence="1 2">
    <name type="scientific">Vibrio scophthalmi</name>
    <dbReference type="NCBI Taxonomy" id="45658"/>
    <lineage>
        <taxon>Bacteria</taxon>
        <taxon>Pseudomonadati</taxon>
        <taxon>Pseudomonadota</taxon>
        <taxon>Gammaproteobacteria</taxon>
        <taxon>Vibrionales</taxon>
        <taxon>Vibrionaceae</taxon>
        <taxon>Vibrio</taxon>
    </lineage>
</organism>
<protein>
    <submittedName>
        <fullName evidence="1">Uncharacterized protein</fullName>
    </submittedName>
</protein>
<dbReference type="Proteomes" id="UP000092528">
    <property type="component" value="Plasmid pVS127"/>
</dbReference>
<sequence length="131" mass="14778">MTVDSCMAYLLHNPVEAVVADKALFNFTHETSHPIEPAVYVQLQAEALYGVRLGARRLGDILVQFYGYRWVKGPLPILLEKVDVRQAREEADTDDLFHNEALDRDGLIRAIRQSIPCDVVTLAERLDEEAA</sequence>
<accession>A0A1C7FJD9</accession>
<dbReference type="PATRIC" id="fig|45658.7.peg.4386"/>
<dbReference type="EMBL" id="CP016416">
    <property type="protein sequence ID" value="ANU39434.1"/>
    <property type="molecule type" value="Genomic_DNA"/>
</dbReference>
<proteinExistence type="predicted"/>
<evidence type="ECO:0000313" key="1">
    <source>
        <dbReference type="EMBL" id="ANU39434.1"/>
    </source>
</evidence>
<keyword evidence="2" id="KW-1185">Reference proteome</keyword>
<dbReference type="RefSeq" id="WP_065546905.1">
    <property type="nucleotide sequence ID" value="NZ_CP016416.1"/>
</dbReference>
<geneLocation type="plasmid" evidence="2">
    <name>pvs127</name>
</geneLocation>
<evidence type="ECO:0000313" key="2">
    <source>
        <dbReference type="Proteomes" id="UP000092528"/>
    </source>
</evidence>
<dbReference type="AlphaFoldDB" id="A0A1C7FJD9"/>